<organism evidence="3 4">
    <name type="scientific">Wolfiporia cocos (strain MD-104)</name>
    <name type="common">Brown rot fungus</name>
    <dbReference type="NCBI Taxonomy" id="742152"/>
    <lineage>
        <taxon>Eukaryota</taxon>
        <taxon>Fungi</taxon>
        <taxon>Dikarya</taxon>
        <taxon>Basidiomycota</taxon>
        <taxon>Agaricomycotina</taxon>
        <taxon>Agaricomycetes</taxon>
        <taxon>Polyporales</taxon>
        <taxon>Phaeolaceae</taxon>
        <taxon>Wolfiporia</taxon>
    </lineage>
</organism>
<dbReference type="OrthoDB" id="1696280at2759"/>
<dbReference type="PANTHER" id="PTHR11941:SF75">
    <property type="entry name" value="ENOYL-COA HYDRATASE_ISOMERASE FAMILY PROTEIN"/>
    <property type="match status" value="1"/>
</dbReference>
<dbReference type="GO" id="GO:0004165">
    <property type="term" value="F:delta(3)-delta(2)-enoyl-CoA isomerase activity"/>
    <property type="evidence" value="ECO:0007669"/>
    <property type="project" value="TreeGrafter"/>
</dbReference>
<comment type="similarity">
    <text evidence="1 2">Belongs to the enoyl-CoA hydratase/isomerase family.</text>
</comment>
<dbReference type="InterPro" id="IPR018376">
    <property type="entry name" value="Enoyl-CoA_hyd/isom_CS"/>
</dbReference>
<dbReference type="EMBL" id="KB468124">
    <property type="protein sequence ID" value="PCH42312.1"/>
    <property type="molecule type" value="Genomic_DNA"/>
</dbReference>
<reference evidence="3 4" key="1">
    <citation type="journal article" date="2012" name="Science">
        <title>The Paleozoic origin of enzymatic lignin decomposition reconstructed from 31 fungal genomes.</title>
        <authorList>
            <person name="Floudas D."/>
            <person name="Binder M."/>
            <person name="Riley R."/>
            <person name="Barry K."/>
            <person name="Blanchette R.A."/>
            <person name="Henrissat B."/>
            <person name="Martinez A.T."/>
            <person name="Otillar R."/>
            <person name="Spatafora J.W."/>
            <person name="Yadav J.S."/>
            <person name="Aerts A."/>
            <person name="Benoit I."/>
            <person name="Boyd A."/>
            <person name="Carlson A."/>
            <person name="Copeland A."/>
            <person name="Coutinho P.M."/>
            <person name="de Vries R.P."/>
            <person name="Ferreira P."/>
            <person name="Findley K."/>
            <person name="Foster B."/>
            <person name="Gaskell J."/>
            <person name="Glotzer D."/>
            <person name="Gorecki P."/>
            <person name="Heitman J."/>
            <person name="Hesse C."/>
            <person name="Hori C."/>
            <person name="Igarashi K."/>
            <person name="Jurgens J.A."/>
            <person name="Kallen N."/>
            <person name="Kersten P."/>
            <person name="Kohler A."/>
            <person name="Kuees U."/>
            <person name="Kumar T.K.A."/>
            <person name="Kuo A."/>
            <person name="LaButti K."/>
            <person name="Larrondo L.F."/>
            <person name="Lindquist E."/>
            <person name="Ling A."/>
            <person name="Lombard V."/>
            <person name="Lucas S."/>
            <person name="Lundell T."/>
            <person name="Martin R."/>
            <person name="McLaughlin D.J."/>
            <person name="Morgenstern I."/>
            <person name="Morin E."/>
            <person name="Murat C."/>
            <person name="Nagy L.G."/>
            <person name="Nolan M."/>
            <person name="Ohm R.A."/>
            <person name="Patyshakuliyeva A."/>
            <person name="Rokas A."/>
            <person name="Ruiz-Duenas F.J."/>
            <person name="Sabat G."/>
            <person name="Salamov A."/>
            <person name="Samejima M."/>
            <person name="Schmutz J."/>
            <person name="Slot J.C."/>
            <person name="St John F."/>
            <person name="Stenlid J."/>
            <person name="Sun H."/>
            <person name="Sun S."/>
            <person name="Syed K."/>
            <person name="Tsang A."/>
            <person name="Wiebenga A."/>
            <person name="Young D."/>
            <person name="Pisabarro A."/>
            <person name="Eastwood D.C."/>
            <person name="Martin F."/>
            <person name="Cullen D."/>
            <person name="Grigoriev I.V."/>
            <person name="Hibbett D.S."/>
        </authorList>
    </citation>
    <scope>NUCLEOTIDE SEQUENCE [LARGE SCALE GENOMIC DNA]</scope>
    <source>
        <strain evidence="3 4">MD-104</strain>
    </source>
</reference>
<gene>
    <name evidence="3" type="ORF">WOLCODRAFT_89748</name>
</gene>
<dbReference type="Gene3D" id="3.90.226.10">
    <property type="entry name" value="2-enoyl-CoA Hydratase, Chain A, domain 1"/>
    <property type="match status" value="1"/>
</dbReference>
<dbReference type="PROSITE" id="PS00166">
    <property type="entry name" value="ENOYL_COA_HYDRATASE"/>
    <property type="match status" value="1"/>
</dbReference>
<dbReference type="AlphaFoldDB" id="A0A2H3JJF7"/>
<dbReference type="GO" id="GO:0005777">
    <property type="term" value="C:peroxisome"/>
    <property type="evidence" value="ECO:0007669"/>
    <property type="project" value="TreeGrafter"/>
</dbReference>
<evidence type="ECO:0000313" key="4">
    <source>
        <dbReference type="Proteomes" id="UP000218811"/>
    </source>
</evidence>
<evidence type="ECO:0000256" key="2">
    <source>
        <dbReference type="RuleBase" id="RU003707"/>
    </source>
</evidence>
<name>A0A2H3JJF7_WOLCO</name>
<sequence length="276" mass="30052">MSYPVRLPSDSPLVTVTHPTPALWVLEMHNGEDSRLSETMLAKALAPALDVVERDWRETWRAARAAKDKKGGRGALIIVGNRSQNKFFSNGFDYDNIISTPHSTLNFMPNTVNPILRRILTFPIPTVAAINGHVFAAGLILALCCDYRVMADGSSRNAWMCMNEIHFGAAWPLSFAAILRAKVTDPRIQRKIALEGHRFTPAEAQATGLVDEIVQGDTEAVLARAQALGESVSGQAVPGAWGLIKRDLYRDALEASARDVVLPNVGSDDAAARARL</sequence>
<accession>A0A2H3JJF7</accession>
<dbReference type="InterPro" id="IPR029045">
    <property type="entry name" value="ClpP/crotonase-like_dom_sf"/>
</dbReference>
<dbReference type="PANTHER" id="PTHR11941">
    <property type="entry name" value="ENOYL-COA HYDRATASE-RELATED"/>
    <property type="match status" value="1"/>
</dbReference>
<dbReference type="STRING" id="742152.A0A2H3JJF7"/>
<dbReference type="InterPro" id="IPR001753">
    <property type="entry name" value="Enoyl-CoA_hydra/iso"/>
</dbReference>
<dbReference type="CDD" id="cd06558">
    <property type="entry name" value="crotonase-like"/>
    <property type="match status" value="1"/>
</dbReference>
<proteinExistence type="inferred from homology"/>
<keyword evidence="4" id="KW-1185">Reference proteome</keyword>
<dbReference type="OMA" id="LWIIELH"/>
<dbReference type="GO" id="GO:0006635">
    <property type="term" value="P:fatty acid beta-oxidation"/>
    <property type="evidence" value="ECO:0007669"/>
    <property type="project" value="TreeGrafter"/>
</dbReference>
<dbReference type="SUPFAM" id="SSF52096">
    <property type="entry name" value="ClpP/crotonase"/>
    <property type="match status" value="1"/>
</dbReference>
<dbReference type="Pfam" id="PF00378">
    <property type="entry name" value="ECH_1"/>
    <property type="match status" value="1"/>
</dbReference>
<evidence type="ECO:0000256" key="1">
    <source>
        <dbReference type="ARBA" id="ARBA00005254"/>
    </source>
</evidence>
<evidence type="ECO:0000313" key="3">
    <source>
        <dbReference type="EMBL" id="PCH42312.1"/>
    </source>
</evidence>
<protein>
    <submittedName>
        <fullName evidence="3">ClpP/crotonase</fullName>
    </submittedName>
</protein>
<dbReference type="Proteomes" id="UP000218811">
    <property type="component" value="Unassembled WGS sequence"/>
</dbReference>